<dbReference type="Pfam" id="PF03091">
    <property type="entry name" value="CutA1"/>
    <property type="match status" value="1"/>
</dbReference>
<organism evidence="2">
    <name type="scientific">Solibacter usitatus (strain Ellin6076)</name>
    <dbReference type="NCBI Taxonomy" id="234267"/>
    <lineage>
        <taxon>Bacteria</taxon>
        <taxon>Pseudomonadati</taxon>
        <taxon>Acidobacteriota</taxon>
        <taxon>Terriglobia</taxon>
        <taxon>Bryobacterales</taxon>
        <taxon>Solibacteraceae</taxon>
        <taxon>Candidatus Solibacter</taxon>
    </lineage>
</organism>
<dbReference type="InterPro" id="IPR004323">
    <property type="entry name" value="Ion_tolerance_CutA"/>
</dbReference>
<dbReference type="HOGENOM" id="CLU_098807_3_1_0"/>
<dbReference type="eggNOG" id="COG1324">
    <property type="taxonomic scope" value="Bacteria"/>
</dbReference>
<dbReference type="GO" id="GO:0010038">
    <property type="term" value="P:response to metal ion"/>
    <property type="evidence" value="ECO:0007669"/>
    <property type="project" value="InterPro"/>
</dbReference>
<dbReference type="SUPFAM" id="SSF54913">
    <property type="entry name" value="GlnB-like"/>
    <property type="match status" value="1"/>
</dbReference>
<dbReference type="FunCoup" id="Q01ST5">
    <property type="interactions" value="193"/>
</dbReference>
<sequence>MTDKIVVLSTCASEAEAEKLARALVSGELAACVNVVPQIRSFYRWKGALETANEFLLLIKTSRSLFDALKIELEKLHPYEVPEVIALPIVAGSENYLNWLGHNLRAGEAE</sequence>
<dbReference type="Gene3D" id="3.30.70.120">
    <property type="match status" value="1"/>
</dbReference>
<reference evidence="2" key="1">
    <citation type="submission" date="2006-10" db="EMBL/GenBank/DDBJ databases">
        <title>Complete sequence of Solibacter usitatus Ellin6076.</title>
        <authorList>
            <consortium name="US DOE Joint Genome Institute"/>
            <person name="Copeland A."/>
            <person name="Lucas S."/>
            <person name="Lapidus A."/>
            <person name="Barry K."/>
            <person name="Detter J.C."/>
            <person name="Glavina del Rio T."/>
            <person name="Hammon N."/>
            <person name="Israni S."/>
            <person name="Dalin E."/>
            <person name="Tice H."/>
            <person name="Pitluck S."/>
            <person name="Thompson L.S."/>
            <person name="Brettin T."/>
            <person name="Bruce D."/>
            <person name="Han C."/>
            <person name="Tapia R."/>
            <person name="Gilna P."/>
            <person name="Schmutz J."/>
            <person name="Larimer F."/>
            <person name="Land M."/>
            <person name="Hauser L."/>
            <person name="Kyrpides N."/>
            <person name="Mikhailova N."/>
            <person name="Janssen P.H."/>
            <person name="Kuske C.R."/>
            <person name="Richardson P."/>
        </authorList>
    </citation>
    <scope>NUCLEOTIDE SEQUENCE</scope>
    <source>
        <strain evidence="2">Ellin6076</strain>
    </source>
</reference>
<dbReference type="AlphaFoldDB" id="Q01ST5"/>
<dbReference type="OrthoDB" id="37622at2"/>
<dbReference type="InterPro" id="IPR011322">
    <property type="entry name" value="N-reg_PII-like_a/b"/>
</dbReference>
<dbReference type="EMBL" id="CP000473">
    <property type="protein sequence ID" value="ABJ87285.1"/>
    <property type="molecule type" value="Genomic_DNA"/>
</dbReference>
<comment type="similarity">
    <text evidence="1">Belongs to the CutA family.</text>
</comment>
<protein>
    <submittedName>
        <fullName evidence="2">CutA1 divalent ion tolerance protein</fullName>
    </submittedName>
</protein>
<proteinExistence type="inferred from homology"/>
<dbReference type="InParanoid" id="Q01ST5"/>
<dbReference type="PANTHER" id="PTHR23419:SF8">
    <property type="entry name" value="FI09726P"/>
    <property type="match status" value="1"/>
</dbReference>
<dbReference type="InterPro" id="IPR015867">
    <property type="entry name" value="N-reg_PII/ATP_PRibTrfase_C"/>
</dbReference>
<gene>
    <name evidence="2" type="ordered locus">Acid_6359</name>
</gene>
<evidence type="ECO:0000256" key="1">
    <source>
        <dbReference type="ARBA" id="ARBA00010169"/>
    </source>
</evidence>
<dbReference type="KEGG" id="sus:Acid_6359"/>
<evidence type="ECO:0000313" key="2">
    <source>
        <dbReference type="EMBL" id="ABJ87285.1"/>
    </source>
</evidence>
<accession>Q01ST5</accession>
<dbReference type="STRING" id="234267.Acid_6359"/>
<name>Q01ST5_SOLUE</name>
<dbReference type="PANTHER" id="PTHR23419">
    <property type="entry name" value="DIVALENT CATION TOLERANCE CUTA-RELATED"/>
    <property type="match status" value="1"/>
</dbReference>
<dbReference type="GO" id="GO:0005507">
    <property type="term" value="F:copper ion binding"/>
    <property type="evidence" value="ECO:0007669"/>
    <property type="project" value="TreeGrafter"/>
</dbReference>